<dbReference type="PANTHER" id="PTHR46243:SF1">
    <property type="entry name" value="BIS(5'-ADENOSYL)-TRIPHOSPHATASE"/>
    <property type="match status" value="1"/>
</dbReference>
<dbReference type="EMBL" id="MCFC01000053">
    <property type="protein sequence ID" value="ORY25803.1"/>
    <property type="molecule type" value="Genomic_DNA"/>
</dbReference>
<keyword evidence="5" id="KW-1185">Reference proteome</keyword>
<protein>
    <submittedName>
        <fullName evidence="4">HIT-like domain-containing protein</fullName>
    </submittedName>
</protein>
<comment type="caution">
    <text evidence="4">The sequence shown here is derived from an EMBL/GenBank/DDBJ whole genome shotgun (WGS) entry which is preliminary data.</text>
</comment>
<accession>A0A1Y2ATA3</accession>
<sequence length="159" mass="17641">SDILIIPRRVVPRLSDLKAEEVSDLFLSVQKVGQAIERAYNAEALTISLQDGTVAGQSVPHVHVHIMPRHRTDFGGDNDKIYPAIESAEGHLNDDFNARESPGLRIPSSEKPNGNSGLKIPSGEERNGNRGLKIPLDEERFPRTTEEMEREASWLAGFF</sequence>
<feature type="non-terminal residue" evidence="4">
    <location>
        <position position="1"/>
    </location>
</feature>
<dbReference type="STRING" id="71784.A0A1Y2ATA3"/>
<dbReference type="InterPro" id="IPR019808">
    <property type="entry name" value="Histidine_triad_CS"/>
</dbReference>
<dbReference type="PANTHER" id="PTHR46243">
    <property type="entry name" value="BIS(5'-ADENOSYL)-TRIPHOSPHATASE"/>
    <property type="match status" value="1"/>
</dbReference>
<dbReference type="OrthoDB" id="680339at2759"/>
<reference evidence="4 5" key="1">
    <citation type="submission" date="2016-07" db="EMBL/GenBank/DDBJ databases">
        <title>Pervasive Adenine N6-methylation of Active Genes in Fungi.</title>
        <authorList>
            <consortium name="DOE Joint Genome Institute"/>
            <person name="Mondo S.J."/>
            <person name="Dannebaum R.O."/>
            <person name="Kuo R.C."/>
            <person name="Labutti K."/>
            <person name="Haridas S."/>
            <person name="Kuo A."/>
            <person name="Salamov A."/>
            <person name="Ahrendt S.R."/>
            <person name="Lipzen A."/>
            <person name="Sullivan W."/>
            <person name="Andreopoulos W.B."/>
            <person name="Clum A."/>
            <person name="Lindquist E."/>
            <person name="Daum C."/>
            <person name="Ramamoorthy G.K."/>
            <person name="Gryganskyi A."/>
            <person name="Culley D."/>
            <person name="Magnuson J.K."/>
            <person name="James T.Y."/>
            <person name="O'Malley M.A."/>
            <person name="Stajich J.E."/>
            <person name="Spatafora J.W."/>
            <person name="Visel A."/>
            <person name="Grigoriev I.V."/>
        </authorList>
    </citation>
    <scope>NUCLEOTIDE SEQUENCE [LARGE SCALE GENOMIC DNA]</scope>
    <source>
        <strain evidence="4 5">68-887.2</strain>
    </source>
</reference>
<dbReference type="PROSITE" id="PS51084">
    <property type="entry name" value="HIT_2"/>
    <property type="match status" value="1"/>
</dbReference>
<dbReference type="PROSITE" id="PS00892">
    <property type="entry name" value="HIT_1"/>
    <property type="match status" value="1"/>
</dbReference>
<dbReference type="SUPFAM" id="SSF54197">
    <property type="entry name" value="HIT-like"/>
    <property type="match status" value="1"/>
</dbReference>
<evidence type="ECO:0000256" key="2">
    <source>
        <dbReference type="SAM" id="MobiDB-lite"/>
    </source>
</evidence>
<feature type="domain" description="HIT" evidence="3">
    <location>
        <begin position="1"/>
        <end position="76"/>
    </location>
</feature>
<feature type="region of interest" description="Disordered" evidence="2">
    <location>
        <begin position="91"/>
        <end position="146"/>
    </location>
</feature>
<gene>
    <name evidence="4" type="ORF">BCR39DRAFT_471032</name>
</gene>
<name>A0A1Y2ATA3_9TREE</name>
<dbReference type="GO" id="GO:0003824">
    <property type="term" value="F:catalytic activity"/>
    <property type="evidence" value="ECO:0007669"/>
    <property type="project" value="InterPro"/>
</dbReference>
<organism evidence="4 5">
    <name type="scientific">Naematelia encephala</name>
    <dbReference type="NCBI Taxonomy" id="71784"/>
    <lineage>
        <taxon>Eukaryota</taxon>
        <taxon>Fungi</taxon>
        <taxon>Dikarya</taxon>
        <taxon>Basidiomycota</taxon>
        <taxon>Agaricomycotina</taxon>
        <taxon>Tremellomycetes</taxon>
        <taxon>Tremellales</taxon>
        <taxon>Naemateliaceae</taxon>
        <taxon>Naematelia</taxon>
    </lineage>
</organism>
<dbReference type="InterPro" id="IPR051884">
    <property type="entry name" value="Bis(5'-adenosyl)-TPase_reg"/>
</dbReference>
<dbReference type="InterPro" id="IPR011146">
    <property type="entry name" value="HIT-like"/>
</dbReference>
<proteinExistence type="predicted"/>
<dbReference type="FunCoup" id="A0A1Y2ATA3">
    <property type="interactions" value="66"/>
</dbReference>
<dbReference type="AlphaFoldDB" id="A0A1Y2ATA3"/>
<evidence type="ECO:0000313" key="5">
    <source>
        <dbReference type="Proteomes" id="UP000193986"/>
    </source>
</evidence>
<dbReference type="Pfam" id="PF01230">
    <property type="entry name" value="HIT"/>
    <property type="match status" value="1"/>
</dbReference>
<dbReference type="InParanoid" id="A0A1Y2ATA3"/>
<dbReference type="InterPro" id="IPR036265">
    <property type="entry name" value="HIT-like_sf"/>
</dbReference>
<evidence type="ECO:0000313" key="4">
    <source>
        <dbReference type="EMBL" id="ORY25803.1"/>
    </source>
</evidence>
<evidence type="ECO:0000256" key="1">
    <source>
        <dbReference type="PROSITE-ProRule" id="PRU00464"/>
    </source>
</evidence>
<dbReference type="Gene3D" id="3.30.428.10">
    <property type="entry name" value="HIT-like"/>
    <property type="match status" value="1"/>
</dbReference>
<feature type="short sequence motif" description="Histidine triad motif" evidence="1">
    <location>
        <begin position="61"/>
        <end position="65"/>
    </location>
</feature>
<evidence type="ECO:0000259" key="3">
    <source>
        <dbReference type="PROSITE" id="PS51084"/>
    </source>
</evidence>
<feature type="compositionally biased region" description="Basic and acidic residues" evidence="2">
    <location>
        <begin position="135"/>
        <end position="146"/>
    </location>
</feature>
<dbReference type="Proteomes" id="UP000193986">
    <property type="component" value="Unassembled WGS sequence"/>
</dbReference>